<dbReference type="Proteomes" id="UP000609064">
    <property type="component" value="Unassembled WGS sequence"/>
</dbReference>
<dbReference type="RefSeq" id="WP_188771442.1">
    <property type="nucleotide sequence ID" value="NZ_BMKK01000022.1"/>
</dbReference>
<comment type="function">
    <text evidence="8">Mediates influx of magnesium ions.</text>
</comment>
<evidence type="ECO:0000313" key="9">
    <source>
        <dbReference type="EMBL" id="GGD83012.1"/>
    </source>
</evidence>
<keyword evidence="4 8" id="KW-1003">Cell membrane</keyword>
<dbReference type="EMBL" id="BMKK01000022">
    <property type="protein sequence ID" value="GGD83012.1"/>
    <property type="molecule type" value="Genomic_DNA"/>
</dbReference>
<evidence type="ECO:0000256" key="5">
    <source>
        <dbReference type="ARBA" id="ARBA00022692"/>
    </source>
</evidence>
<dbReference type="FunFam" id="1.20.58.340:FF:000012">
    <property type="entry name" value="Magnesium transport protein CorA"/>
    <property type="match status" value="1"/>
</dbReference>
<evidence type="ECO:0000256" key="7">
    <source>
        <dbReference type="ARBA" id="ARBA00023136"/>
    </source>
</evidence>
<keyword evidence="5 8" id="KW-0812">Transmembrane</keyword>
<evidence type="ECO:0000256" key="8">
    <source>
        <dbReference type="RuleBase" id="RU362010"/>
    </source>
</evidence>
<comment type="caution">
    <text evidence="9">The sequence shown here is derived from an EMBL/GenBank/DDBJ whole genome shotgun (WGS) entry which is preliminary data.</text>
</comment>
<organism evidence="9 10">
    <name type="scientific">Emticicia aquatilis</name>
    <dbReference type="NCBI Taxonomy" id="1537369"/>
    <lineage>
        <taxon>Bacteria</taxon>
        <taxon>Pseudomonadati</taxon>
        <taxon>Bacteroidota</taxon>
        <taxon>Cytophagia</taxon>
        <taxon>Cytophagales</taxon>
        <taxon>Leadbetterellaceae</taxon>
        <taxon>Emticicia</taxon>
    </lineage>
</organism>
<comment type="subcellular location">
    <subcellularLocation>
        <location evidence="1">Cell membrane</location>
        <topology evidence="1">Multi-pass membrane protein</topology>
    </subcellularLocation>
    <subcellularLocation>
        <location evidence="8">Membrane</location>
        <topology evidence="8">Multi-pass membrane protein</topology>
    </subcellularLocation>
</comment>
<dbReference type="Gene3D" id="3.30.460.20">
    <property type="entry name" value="CorA soluble domain-like"/>
    <property type="match status" value="1"/>
</dbReference>
<evidence type="ECO:0000313" key="10">
    <source>
        <dbReference type="Proteomes" id="UP000609064"/>
    </source>
</evidence>
<protein>
    <recommendedName>
        <fullName evidence="8">Magnesium transport protein CorA</fullName>
    </recommendedName>
</protein>
<dbReference type="InterPro" id="IPR004488">
    <property type="entry name" value="Mg/Co-transport_prot_CorA"/>
</dbReference>
<feature type="transmembrane region" description="Helical" evidence="8">
    <location>
        <begin position="303"/>
        <end position="323"/>
    </location>
</feature>
<dbReference type="GO" id="GO:0005886">
    <property type="term" value="C:plasma membrane"/>
    <property type="evidence" value="ECO:0007669"/>
    <property type="project" value="UniProtKB-SubCell"/>
</dbReference>
<evidence type="ECO:0000256" key="3">
    <source>
        <dbReference type="ARBA" id="ARBA00022448"/>
    </source>
</evidence>
<keyword evidence="10" id="KW-1185">Reference proteome</keyword>
<feature type="transmembrane region" description="Helical" evidence="8">
    <location>
        <begin position="335"/>
        <end position="354"/>
    </location>
</feature>
<dbReference type="CDD" id="cd12828">
    <property type="entry name" value="TmCorA-like_1"/>
    <property type="match status" value="1"/>
</dbReference>
<reference evidence="9" key="2">
    <citation type="submission" date="2020-09" db="EMBL/GenBank/DDBJ databases">
        <authorList>
            <person name="Sun Q."/>
            <person name="Zhou Y."/>
        </authorList>
    </citation>
    <scope>NUCLEOTIDE SEQUENCE</scope>
    <source>
        <strain evidence="9">CGMCC 1.15958</strain>
    </source>
</reference>
<dbReference type="AlphaFoldDB" id="A0A916ZAI6"/>
<comment type="similarity">
    <text evidence="2 8">Belongs to the CorA metal ion transporter (MIT) (TC 1.A.35) family.</text>
</comment>
<dbReference type="GO" id="GO:0015087">
    <property type="term" value="F:cobalt ion transmembrane transporter activity"/>
    <property type="evidence" value="ECO:0007669"/>
    <property type="project" value="UniProtKB-UniRule"/>
</dbReference>
<dbReference type="InterPro" id="IPR002523">
    <property type="entry name" value="MgTranspt_CorA/ZnTranspt_ZntB"/>
</dbReference>
<reference evidence="9" key="1">
    <citation type="journal article" date="2014" name="Int. J. Syst. Evol. Microbiol.">
        <title>Complete genome sequence of Corynebacterium casei LMG S-19264T (=DSM 44701T), isolated from a smear-ripened cheese.</title>
        <authorList>
            <consortium name="US DOE Joint Genome Institute (JGI-PGF)"/>
            <person name="Walter F."/>
            <person name="Albersmeier A."/>
            <person name="Kalinowski J."/>
            <person name="Ruckert C."/>
        </authorList>
    </citation>
    <scope>NUCLEOTIDE SEQUENCE</scope>
    <source>
        <strain evidence="9">CGMCC 1.15958</strain>
    </source>
</reference>
<gene>
    <name evidence="9" type="primary">corA-1</name>
    <name evidence="8" type="synonym">corA</name>
    <name evidence="9" type="ORF">GCM10011514_53880</name>
</gene>
<evidence type="ECO:0000256" key="6">
    <source>
        <dbReference type="ARBA" id="ARBA00022989"/>
    </source>
</evidence>
<proteinExistence type="inferred from homology"/>
<keyword evidence="3 8" id="KW-0813">Transport</keyword>
<keyword evidence="8" id="KW-0406">Ion transport</keyword>
<keyword evidence="8" id="KW-0460">Magnesium</keyword>
<dbReference type="SUPFAM" id="SSF144083">
    <property type="entry name" value="Magnesium transport protein CorA, transmembrane region"/>
    <property type="match status" value="1"/>
</dbReference>
<dbReference type="GO" id="GO:0050897">
    <property type="term" value="F:cobalt ion binding"/>
    <property type="evidence" value="ECO:0007669"/>
    <property type="project" value="TreeGrafter"/>
</dbReference>
<dbReference type="Gene3D" id="1.20.58.340">
    <property type="entry name" value="Magnesium transport protein CorA, transmembrane region"/>
    <property type="match status" value="2"/>
</dbReference>
<dbReference type="GO" id="GO:0015095">
    <property type="term" value="F:magnesium ion transmembrane transporter activity"/>
    <property type="evidence" value="ECO:0007669"/>
    <property type="project" value="UniProtKB-UniRule"/>
</dbReference>
<dbReference type="InterPro" id="IPR045863">
    <property type="entry name" value="CorA_TM1_TM2"/>
</dbReference>
<dbReference type="Pfam" id="PF01544">
    <property type="entry name" value="CorA"/>
    <property type="match status" value="1"/>
</dbReference>
<dbReference type="PANTHER" id="PTHR46494">
    <property type="entry name" value="CORA FAMILY METAL ION TRANSPORTER (EUROFUNG)"/>
    <property type="match status" value="1"/>
</dbReference>
<keyword evidence="6 8" id="KW-1133">Transmembrane helix</keyword>
<accession>A0A916ZAI6</accession>
<dbReference type="PANTHER" id="PTHR46494:SF1">
    <property type="entry name" value="CORA FAMILY METAL ION TRANSPORTER (EUROFUNG)"/>
    <property type="match status" value="1"/>
</dbReference>
<evidence type="ECO:0000256" key="2">
    <source>
        <dbReference type="ARBA" id="ARBA00009765"/>
    </source>
</evidence>
<evidence type="ECO:0000256" key="1">
    <source>
        <dbReference type="ARBA" id="ARBA00004651"/>
    </source>
</evidence>
<dbReference type="InterPro" id="IPR045861">
    <property type="entry name" value="CorA_cytoplasmic_dom"/>
</dbReference>
<name>A0A916ZAI6_9BACT</name>
<keyword evidence="7 8" id="KW-0472">Membrane</keyword>
<evidence type="ECO:0000256" key="4">
    <source>
        <dbReference type="ARBA" id="ARBA00022475"/>
    </source>
</evidence>
<dbReference type="NCBIfam" id="TIGR00383">
    <property type="entry name" value="corA"/>
    <property type="match status" value="1"/>
</dbReference>
<dbReference type="GO" id="GO:0000287">
    <property type="term" value="F:magnesium ion binding"/>
    <property type="evidence" value="ECO:0007669"/>
    <property type="project" value="TreeGrafter"/>
</dbReference>
<dbReference type="SUPFAM" id="SSF143865">
    <property type="entry name" value="CorA soluble domain-like"/>
    <property type="match status" value="1"/>
</dbReference>
<sequence>MSKHHKKYKKYVQKKVFTSPGTLEYVGKDVPIDTVVKLVEFNDEIYQQKIVKSISECQLSPIETHVNWLDVDGVHEVHIVEEIGKHYHLHPLLLEDVLNTEQKPKLEHFGEQNIFVIMKMLQFNEALNEVETEHVALVLGKNYVVSFQEMHKSDVFAPIFARLKASVGKTRKGKADYLFYSLCDLVVDNYFVVLEKFSEKLEELEIKIIENPHRDDQTALYELRRELMQIRKAVLPLRDIFGTLTRESSELIHPNTIIYLRDVYDHILQTLETIESYREMIENIQNIYLTSLSNKMNSVMKTLTVFTAIFMPLTFIAGIYGMNFDNMPELHHPNGYFYTLGSMIVISIILWIYFKWKKYV</sequence>